<dbReference type="Proteomes" id="UP000001542">
    <property type="component" value="Unassembled WGS sequence"/>
</dbReference>
<dbReference type="PANTHER" id="PTHR21580">
    <property type="entry name" value="SHIPPO-1-RELATED"/>
    <property type="match status" value="1"/>
</dbReference>
<dbReference type="VEuPathDB" id="TrichDB:TVAG_263050"/>
<name>A2FA52_TRIV3</name>
<dbReference type="Pfam" id="PF07004">
    <property type="entry name" value="SHIPPO-rpt"/>
    <property type="match status" value="3"/>
</dbReference>
<proteinExistence type="predicted"/>
<dbReference type="OrthoDB" id="406368at2759"/>
<feature type="compositionally biased region" description="Basic and acidic residues" evidence="1">
    <location>
        <begin position="287"/>
        <end position="304"/>
    </location>
</feature>
<keyword evidence="3" id="KW-1185">Reference proteome</keyword>
<evidence type="ECO:0000313" key="3">
    <source>
        <dbReference type="Proteomes" id="UP000001542"/>
    </source>
</evidence>
<dbReference type="PRINTS" id="PR01217">
    <property type="entry name" value="PRICHEXTENSN"/>
</dbReference>
<dbReference type="AlphaFoldDB" id="A2FA52"/>
<sequence length="331" mass="36676">MGKEIQGEEPVTPGPGYYTIKSDFGSGPKYTLSPKSSSTYLLGIDSQNSHENDQPSPGFYYVPPPFATPNFKINYPQKNSSTPSPRKVKPSYSTSIQGPGQFNIPVLPNMPTPPSYTISPRPKKESWMLTVDTPSPLDYSPRFDSPGPKYTIRNGSLDENSRLPVSSPGPADYLHRPKDTKYAYIHGTSYEPKTTLTPGPGKYNIETVFAKGARQCAIRPLVRRSTETINCAPYYNPKDTEFTKIKGLTIPKSARPEKSYHTASPGPAAYSPTTFKRITGHKLPPRPTKEQLEKEAEKQRKKALESSPGPASYNIMWTAIDKNSPAFEFYG</sequence>
<evidence type="ECO:0000256" key="1">
    <source>
        <dbReference type="SAM" id="MobiDB-lite"/>
    </source>
</evidence>
<feature type="compositionally biased region" description="Polar residues" evidence="1">
    <location>
        <begin position="33"/>
        <end position="47"/>
    </location>
</feature>
<dbReference type="VEuPathDB" id="TrichDB:TVAGG3_0386870"/>
<gene>
    <name evidence="2" type="ORF">TVAG_263050</name>
</gene>
<dbReference type="KEGG" id="tva:4755985"/>
<dbReference type="RefSeq" id="XP_001311118.1">
    <property type="nucleotide sequence ID" value="XM_001311117.1"/>
</dbReference>
<dbReference type="InParanoid" id="A2FA52"/>
<accession>A2FA52</accession>
<dbReference type="InterPro" id="IPR051291">
    <property type="entry name" value="CIMAP"/>
</dbReference>
<reference evidence="2" key="1">
    <citation type="submission" date="2006-10" db="EMBL/GenBank/DDBJ databases">
        <authorList>
            <person name="Amadeo P."/>
            <person name="Zhao Q."/>
            <person name="Wortman J."/>
            <person name="Fraser-Liggett C."/>
            <person name="Carlton J."/>
        </authorList>
    </citation>
    <scope>NUCLEOTIDE SEQUENCE</scope>
    <source>
        <strain evidence="2">G3</strain>
    </source>
</reference>
<evidence type="ECO:0000313" key="2">
    <source>
        <dbReference type="EMBL" id="EAX98188.1"/>
    </source>
</evidence>
<reference evidence="2" key="2">
    <citation type="journal article" date="2007" name="Science">
        <title>Draft genome sequence of the sexually transmitted pathogen Trichomonas vaginalis.</title>
        <authorList>
            <person name="Carlton J.M."/>
            <person name="Hirt R.P."/>
            <person name="Silva J.C."/>
            <person name="Delcher A.L."/>
            <person name="Schatz M."/>
            <person name="Zhao Q."/>
            <person name="Wortman J.R."/>
            <person name="Bidwell S.L."/>
            <person name="Alsmark U.C.M."/>
            <person name="Besteiro S."/>
            <person name="Sicheritz-Ponten T."/>
            <person name="Noel C.J."/>
            <person name="Dacks J.B."/>
            <person name="Foster P.G."/>
            <person name="Simillion C."/>
            <person name="Van de Peer Y."/>
            <person name="Miranda-Saavedra D."/>
            <person name="Barton G.J."/>
            <person name="Westrop G.D."/>
            <person name="Mueller S."/>
            <person name="Dessi D."/>
            <person name="Fiori P.L."/>
            <person name="Ren Q."/>
            <person name="Paulsen I."/>
            <person name="Zhang H."/>
            <person name="Bastida-Corcuera F.D."/>
            <person name="Simoes-Barbosa A."/>
            <person name="Brown M.T."/>
            <person name="Hayes R.D."/>
            <person name="Mukherjee M."/>
            <person name="Okumura C.Y."/>
            <person name="Schneider R."/>
            <person name="Smith A.J."/>
            <person name="Vanacova S."/>
            <person name="Villalvazo M."/>
            <person name="Haas B.J."/>
            <person name="Pertea M."/>
            <person name="Feldblyum T.V."/>
            <person name="Utterback T.R."/>
            <person name="Shu C.L."/>
            <person name="Osoegawa K."/>
            <person name="de Jong P.J."/>
            <person name="Hrdy I."/>
            <person name="Horvathova L."/>
            <person name="Zubacova Z."/>
            <person name="Dolezal P."/>
            <person name="Malik S.B."/>
            <person name="Logsdon J.M. Jr."/>
            <person name="Henze K."/>
            <person name="Gupta A."/>
            <person name="Wang C.C."/>
            <person name="Dunne R.L."/>
            <person name="Upcroft J.A."/>
            <person name="Upcroft P."/>
            <person name="White O."/>
            <person name="Salzberg S.L."/>
            <person name="Tang P."/>
            <person name="Chiu C.-H."/>
            <person name="Lee Y.-S."/>
            <person name="Embley T.M."/>
            <person name="Coombs G.H."/>
            <person name="Mottram J.C."/>
            <person name="Tachezy J."/>
            <person name="Fraser-Liggett C.M."/>
            <person name="Johnson P.J."/>
        </authorList>
    </citation>
    <scope>NUCLEOTIDE SEQUENCE [LARGE SCALE GENOMIC DNA]</scope>
    <source>
        <strain evidence="2">G3</strain>
    </source>
</reference>
<feature type="region of interest" description="Disordered" evidence="1">
    <location>
        <begin position="253"/>
        <end position="313"/>
    </location>
</feature>
<feature type="compositionally biased region" description="Polar residues" evidence="1">
    <location>
        <begin position="91"/>
        <end position="100"/>
    </location>
</feature>
<dbReference type="InterPro" id="IPR010736">
    <property type="entry name" value="SHIPPO-rpt"/>
</dbReference>
<dbReference type="EMBL" id="DS113684">
    <property type="protein sequence ID" value="EAX98188.1"/>
    <property type="molecule type" value="Genomic_DNA"/>
</dbReference>
<feature type="region of interest" description="Disordered" evidence="1">
    <location>
        <begin position="28"/>
        <end position="121"/>
    </location>
</feature>
<organism evidence="2 3">
    <name type="scientific">Trichomonas vaginalis (strain ATCC PRA-98 / G3)</name>
    <dbReference type="NCBI Taxonomy" id="412133"/>
    <lineage>
        <taxon>Eukaryota</taxon>
        <taxon>Metamonada</taxon>
        <taxon>Parabasalia</taxon>
        <taxon>Trichomonadida</taxon>
        <taxon>Trichomonadidae</taxon>
        <taxon>Trichomonas</taxon>
    </lineage>
</organism>
<protein>
    <submittedName>
        <fullName evidence="2">Uncharacterized protein</fullName>
    </submittedName>
</protein>
<feature type="region of interest" description="Disordered" evidence="1">
    <location>
        <begin position="153"/>
        <end position="174"/>
    </location>
</feature>